<dbReference type="GO" id="GO:0005525">
    <property type="term" value="F:GTP binding"/>
    <property type="evidence" value="ECO:0007669"/>
    <property type="project" value="UniProtKB-UniRule"/>
</dbReference>
<dbReference type="SFLD" id="SFLDG01383">
    <property type="entry name" value="cyclic_pyranopterin_phosphate"/>
    <property type="match status" value="1"/>
</dbReference>
<feature type="binding site" evidence="12">
    <location>
        <position position="294"/>
    </location>
    <ligand>
        <name>[4Fe-4S] cluster</name>
        <dbReference type="ChEBI" id="CHEBI:49883"/>
        <label>2</label>
        <note>4Fe-4S-substrate</note>
    </ligand>
</feature>
<dbReference type="EC" id="4.1.99.22" evidence="1 12"/>
<evidence type="ECO:0000256" key="11">
    <source>
        <dbReference type="ARBA" id="ARBA00048697"/>
    </source>
</evidence>
<proteinExistence type="inferred from homology"/>
<keyword evidence="2 12" id="KW-0004">4Fe-4S</keyword>
<evidence type="ECO:0000256" key="12">
    <source>
        <dbReference type="HAMAP-Rule" id="MF_01225"/>
    </source>
</evidence>
<keyword evidence="10 12" id="KW-0456">Lyase</keyword>
<feature type="binding site" evidence="12">
    <location>
        <position position="51"/>
    </location>
    <ligand>
        <name>[4Fe-4S] cluster</name>
        <dbReference type="ChEBI" id="CHEBI:49883"/>
        <label>1</label>
        <note>4Fe-4S-S-AdoMet</note>
    </ligand>
</feature>
<evidence type="ECO:0000256" key="5">
    <source>
        <dbReference type="ARBA" id="ARBA00022741"/>
    </source>
</evidence>
<comment type="function">
    <text evidence="12">Catalyzes the cyclization of GTP to (8S)-3',8-cyclo-7,8-dihydroguanosine 5'-triphosphate.</text>
</comment>
<comment type="subunit">
    <text evidence="12">Monomer and homodimer.</text>
</comment>
<dbReference type="InterPro" id="IPR007197">
    <property type="entry name" value="rSAM"/>
</dbReference>
<dbReference type="InterPro" id="IPR010505">
    <property type="entry name" value="MoaA_twitch"/>
</dbReference>
<feature type="binding site" evidence="12">
    <location>
        <position position="48"/>
    </location>
    <ligand>
        <name>[4Fe-4S] cluster</name>
        <dbReference type="ChEBI" id="CHEBI:49883"/>
        <label>1</label>
        <note>4Fe-4S-S-AdoMet</note>
    </ligand>
</feature>
<evidence type="ECO:0000256" key="7">
    <source>
        <dbReference type="ARBA" id="ARBA00023014"/>
    </source>
</evidence>
<evidence type="ECO:0000256" key="4">
    <source>
        <dbReference type="ARBA" id="ARBA00022723"/>
    </source>
</evidence>
<dbReference type="SMART" id="SM00729">
    <property type="entry name" value="Elp3"/>
    <property type="match status" value="1"/>
</dbReference>
<dbReference type="CDD" id="cd21117">
    <property type="entry name" value="Twitch_MoaA"/>
    <property type="match status" value="1"/>
</dbReference>
<keyword evidence="6 12" id="KW-0408">Iron</keyword>
<dbReference type="NCBIfam" id="TIGR02666">
    <property type="entry name" value="moaA"/>
    <property type="match status" value="1"/>
</dbReference>
<dbReference type="SFLD" id="SFLDG01386">
    <property type="entry name" value="main_SPASM_domain-containing"/>
    <property type="match status" value="1"/>
</dbReference>
<dbReference type="Proteomes" id="UP000782519">
    <property type="component" value="Unassembled WGS sequence"/>
</dbReference>
<evidence type="ECO:0000313" key="16">
    <source>
        <dbReference type="Proteomes" id="UP000782519"/>
    </source>
</evidence>
<evidence type="ECO:0000256" key="2">
    <source>
        <dbReference type="ARBA" id="ARBA00022485"/>
    </source>
</evidence>
<feature type="binding site" evidence="12">
    <location>
        <position position="37"/>
    </location>
    <ligand>
        <name>GTP</name>
        <dbReference type="ChEBI" id="CHEBI:37565"/>
    </ligand>
</feature>
<dbReference type="Gene3D" id="3.20.20.70">
    <property type="entry name" value="Aldolase class I"/>
    <property type="match status" value="1"/>
</dbReference>
<dbReference type="InterPro" id="IPR006638">
    <property type="entry name" value="Elp3/MiaA/NifB-like_rSAM"/>
</dbReference>
<dbReference type="GO" id="GO:0051539">
    <property type="term" value="F:4 iron, 4 sulfur cluster binding"/>
    <property type="evidence" value="ECO:0007669"/>
    <property type="project" value="UniProtKB-UniRule"/>
</dbReference>
<dbReference type="GO" id="GO:0046872">
    <property type="term" value="F:metal ion binding"/>
    <property type="evidence" value="ECO:0007669"/>
    <property type="project" value="UniProtKB-KW"/>
</dbReference>
<feature type="binding site" evidence="12">
    <location>
        <begin position="282"/>
        <end position="284"/>
    </location>
    <ligand>
        <name>GTP</name>
        <dbReference type="ChEBI" id="CHEBI:37565"/>
    </ligand>
</feature>
<keyword evidence="3 12" id="KW-0949">S-adenosyl-L-methionine</keyword>
<evidence type="ECO:0000256" key="8">
    <source>
        <dbReference type="ARBA" id="ARBA00023134"/>
    </source>
</evidence>
<dbReference type="InterPro" id="IPR000385">
    <property type="entry name" value="MoaA_NifB_PqqE_Fe-S-bd_CS"/>
</dbReference>
<protein>
    <recommendedName>
        <fullName evidence="1 12">GTP 3',8-cyclase</fullName>
        <ecNumber evidence="1 12">4.1.99.22</ecNumber>
    </recommendedName>
    <alternativeName>
        <fullName evidence="12">Molybdenum cofactor biosynthesis protein A</fullName>
    </alternativeName>
</protein>
<dbReference type="PROSITE" id="PS51918">
    <property type="entry name" value="RADICAL_SAM"/>
    <property type="match status" value="1"/>
</dbReference>
<dbReference type="InterPro" id="IPR013483">
    <property type="entry name" value="MoaA"/>
</dbReference>
<dbReference type="CDD" id="cd01335">
    <property type="entry name" value="Radical_SAM"/>
    <property type="match status" value="1"/>
</dbReference>
<dbReference type="AlphaFoldDB" id="A0A933S087"/>
<feature type="binding site" evidence="12">
    <location>
        <position position="214"/>
    </location>
    <ligand>
        <name>S-adenosyl-L-methionine</name>
        <dbReference type="ChEBI" id="CHEBI:59789"/>
    </ligand>
</feature>
<dbReference type="InterPro" id="IPR013785">
    <property type="entry name" value="Aldolase_TIM"/>
</dbReference>
<feature type="binding site" evidence="12">
    <location>
        <position position="180"/>
    </location>
    <ligand>
        <name>GTP</name>
        <dbReference type="ChEBI" id="CHEBI:37565"/>
    </ligand>
</feature>
<evidence type="ECO:0000256" key="13">
    <source>
        <dbReference type="SAM" id="MobiDB-lite"/>
    </source>
</evidence>
<dbReference type="GO" id="GO:1904047">
    <property type="term" value="F:S-adenosyl-L-methionine binding"/>
    <property type="evidence" value="ECO:0007669"/>
    <property type="project" value="UniProtKB-UniRule"/>
</dbReference>
<dbReference type="Pfam" id="PF06463">
    <property type="entry name" value="Mob_synth_C"/>
    <property type="match status" value="1"/>
</dbReference>
<comment type="caution">
    <text evidence="15">The sequence shown here is derived from an EMBL/GenBank/DDBJ whole genome shotgun (WGS) entry which is preliminary data.</text>
</comment>
<comment type="cofactor">
    <cofactor evidence="12">
        <name>[4Fe-4S] cluster</name>
        <dbReference type="ChEBI" id="CHEBI:49883"/>
    </cofactor>
    <text evidence="12">Binds 2 [4Fe-4S] clusters. Binds 1 [4Fe-4S] cluster coordinated with 3 cysteines and an exchangeable S-adenosyl-L-methionine and 1 [4Fe-4S] cluster coordinated with 3 cysteines and the GTP-derived substrate.</text>
</comment>
<evidence type="ECO:0000256" key="1">
    <source>
        <dbReference type="ARBA" id="ARBA00012167"/>
    </source>
</evidence>
<dbReference type="GO" id="GO:0061798">
    <property type="term" value="F:GTP 3',8'-cyclase activity"/>
    <property type="evidence" value="ECO:0007669"/>
    <property type="project" value="UniProtKB-UniRule"/>
</dbReference>
<evidence type="ECO:0000256" key="10">
    <source>
        <dbReference type="ARBA" id="ARBA00023239"/>
    </source>
</evidence>
<feature type="binding site" evidence="12">
    <location>
        <position position="280"/>
    </location>
    <ligand>
        <name>[4Fe-4S] cluster</name>
        <dbReference type="ChEBI" id="CHEBI:49883"/>
        <label>2</label>
        <note>4Fe-4S-substrate</note>
    </ligand>
</feature>
<keyword evidence="8 12" id="KW-0342">GTP-binding</keyword>
<sequence length="352" mass="38342">MRRPDVGLDLAESSSEGSRPMAVPFADAFGRRVKYLRLSVTDRCDLRCRYCMSETMEFLPSKQLLSFEELDRIAGCFIACGVETIRVTGGEPLVRKEIVRLFRGLSRHLSSGGLRELTLTTNGTQLARHAEDLHALGVRRVNVSMDSLDPEKYATITRGGSLARVLEGIEAARRAGLAVKLNAVALKGFTETEIDDLIGFAHRGGMTLTLIETMPLGEIGSDRTDQFLPLTALRRQIEQRWTLVDLVERTGGPARYARVVETGGKIGFITPMTHNFCGDCNRVRVTASGVLHACLGQENAVDLRRILRGGGEDADLIDAIGSAVSGKPRGHDFQIGPGGRPSLRRHMSATGG</sequence>
<dbReference type="Pfam" id="PF04055">
    <property type="entry name" value="Radical_SAM"/>
    <property type="match status" value="1"/>
</dbReference>
<keyword evidence="4 12" id="KW-0479">Metal-binding</keyword>
<dbReference type="EMBL" id="JACRJB010000034">
    <property type="protein sequence ID" value="MBI5130232.1"/>
    <property type="molecule type" value="Genomic_DNA"/>
</dbReference>
<dbReference type="InterPro" id="IPR058240">
    <property type="entry name" value="rSAM_sf"/>
</dbReference>
<dbReference type="GO" id="GO:0061799">
    <property type="term" value="F:cyclic pyranopterin monophosphate synthase activity"/>
    <property type="evidence" value="ECO:0007669"/>
    <property type="project" value="TreeGrafter"/>
</dbReference>
<feature type="binding site" evidence="12">
    <location>
        <position position="277"/>
    </location>
    <ligand>
        <name>[4Fe-4S] cluster</name>
        <dbReference type="ChEBI" id="CHEBI:49883"/>
        <label>2</label>
        <note>4Fe-4S-substrate</note>
    </ligand>
</feature>
<feature type="compositionally biased region" description="Basic residues" evidence="13">
    <location>
        <begin position="342"/>
        <end position="352"/>
    </location>
</feature>
<comment type="similarity">
    <text evidence="12">Belongs to the radical SAM superfamily. MoaA family.</text>
</comment>
<feature type="region of interest" description="Disordered" evidence="13">
    <location>
        <begin position="327"/>
        <end position="352"/>
    </location>
</feature>
<keyword evidence="5 12" id="KW-0547">Nucleotide-binding</keyword>
<dbReference type="PANTHER" id="PTHR22960:SF0">
    <property type="entry name" value="MOLYBDENUM COFACTOR BIOSYNTHESIS PROTEIN 1"/>
    <property type="match status" value="1"/>
</dbReference>
<keyword evidence="7 12" id="KW-0411">Iron-sulfur</keyword>
<comment type="catalytic activity">
    <reaction evidence="11 12">
        <text>GTP + AH2 + S-adenosyl-L-methionine = (8S)-3',8-cyclo-7,8-dihydroguanosine 5'-triphosphate + 5'-deoxyadenosine + L-methionine + A + H(+)</text>
        <dbReference type="Rhea" id="RHEA:49576"/>
        <dbReference type="ChEBI" id="CHEBI:13193"/>
        <dbReference type="ChEBI" id="CHEBI:15378"/>
        <dbReference type="ChEBI" id="CHEBI:17319"/>
        <dbReference type="ChEBI" id="CHEBI:17499"/>
        <dbReference type="ChEBI" id="CHEBI:37565"/>
        <dbReference type="ChEBI" id="CHEBI:57844"/>
        <dbReference type="ChEBI" id="CHEBI:59789"/>
        <dbReference type="ChEBI" id="CHEBI:131766"/>
        <dbReference type="EC" id="4.1.99.22"/>
    </reaction>
</comment>
<dbReference type="InterPro" id="IPR040064">
    <property type="entry name" value="MoaA-like"/>
</dbReference>
<evidence type="ECO:0000313" key="15">
    <source>
        <dbReference type="EMBL" id="MBI5130232.1"/>
    </source>
</evidence>
<keyword evidence="9 12" id="KW-0501">Molybdenum cofactor biosynthesis</keyword>
<accession>A0A933S087</accession>
<gene>
    <name evidence="12 15" type="primary">moaA</name>
    <name evidence="15" type="ORF">HZA66_12385</name>
</gene>
<evidence type="ECO:0000259" key="14">
    <source>
        <dbReference type="PROSITE" id="PS51918"/>
    </source>
</evidence>
<dbReference type="SFLD" id="SFLDG01067">
    <property type="entry name" value="SPASM/twitch_domain_containing"/>
    <property type="match status" value="1"/>
</dbReference>
<dbReference type="InterPro" id="IPR050105">
    <property type="entry name" value="MoCo_biosynth_MoaA/MoaC"/>
</dbReference>
<feature type="binding site" evidence="12">
    <location>
        <position position="44"/>
    </location>
    <ligand>
        <name>[4Fe-4S] cluster</name>
        <dbReference type="ChEBI" id="CHEBI:49883"/>
        <label>1</label>
        <note>4Fe-4S-S-AdoMet</note>
    </ligand>
</feature>
<feature type="binding site" evidence="12">
    <location>
        <position position="120"/>
    </location>
    <ligand>
        <name>GTP</name>
        <dbReference type="ChEBI" id="CHEBI:37565"/>
    </ligand>
</feature>
<feature type="domain" description="Radical SAM core" evidence="14">
    <location>
        <begin position="28"/>
        <end position="253"/>
    </location>
</feature>
<reference evidence="15" key="1">
    <citation type="submission" date="2020-07" db="EMBL/GenBank/DDBJ databases">
        <title>Huge and variable diversity of episymbiotic CPR bacteria and DPANN archaea in groundwater ecosystems.</title>
        <authorList>
            <person name="He C.Y."/>
            <person name="Keren R."/>
            <person name="Whittaker M."/>
            <person name="Farag I.F."/>
            <person name="Doudna J."/>
            <person name="Cate J.H.D."/>
            <person name="Banfield J.F."/>
        </authorList>
    </citation>
    <scope>NUCLEOTIDE SEQUENCE</scope>
    <source>
        <strain evidence="15">NC_groundwater_1818_Pr3_B-0.1um_66_35</strain>
    </source>
</reference>
<evidence type="ECO:0000256" key="6">
    <source>
        <dbReference type="ARBA" id="ARBA00023004"/>
    </source>
</evidence>
<dbReference type="PANTHER" id="PTHR22960">
    <property type="entry name" value="MOLYBDOPTERIN COFACTOR SYNTHESIS PROTEIN A"/>
    <property type="match status" value="1"/>
</dbReference>
<feature type="binding site" evidence="12">
    <location>
        <position position="90"/>
    </location>
    <ligand>
        <name>S-adenosyl-L-methionine</name>
        <dbReference type="ChEBI" id="CHEBI:59789"/>
    </ligand>
</feature>
<dbReference type="SUPFAM" id="SSF102114">
    <property type="entry name" value="Radical SAM enzymes"/>
    <property type="match status" value="1"/>
</dbReference>
<feature type="binding site" evidence="12">
    <location>
        <position position="86"/>
    </location>
    <ligand>
        <name>GTP</name>
        <dbReference type="ChEBI" id="CHEBI:37565"/>
    </ligand>
</feature>
<organism evidence="15 16">
    <name type="scientific">Rhodopseudomonas palustris</name>
    <dbReference type="NCBI Taxonomy" id="1076"/>
    <lineage>
        <taxon>Bacteria</taxon>
        <taxon>Pseudomonadati</taxon>
        <taxon>Pseudomonadota</taxon>
        <taxon>Alphaproteobacteria</taxon>
        <taxon>Hyphomicrobiales</taxon>
        <taxon>Nitrobacteraceae</taxon>
        <taxon>Rhodopseudomonas</taxon>
    </lineage>
</organism>
<feature type="binding site" evidence="12">
    <location>
        <position position="50"/>
    </location>
    <ligand>
        <name>S-adenosyl-L-methionine</name>
        <dbReference type="ChEBI" id="CHEBI:59789"/>
    </ligand>
</feature>
<dbReference type="HAMAP" id="MF_01225_B">
    <property type="entry name" value="MoaA_B"/>
    <property type="match status" value="1"/>
</dbReference>
<feature type="binding site" evidence="12">
    <location>
        <position position="144"/>
    </location>
    <ligand>
        <name>S-adenosyl-L-methionine</name>
        <dbReference type="ChEBI" id="CHEBI:59789"/>
    </ligand>
</feature>
<dbReference type="SFLD" id="SFLDS00029">
    <property type="entry name" value="Radical_SAM"/>
    <property type="match status" value="1"/>
</dbReference>
<dbReference type="PROSITE" id="PS01305">
    <property type="entry name" value="MOAA_NIFB_PQQE"/>
    <property type="match status" value="1"/>
</dbReference>
<comment type="pathway">
    <text evidence="12">Cofactor biosynthesis; molybdopterin biosynthesis.</text>
</comment>
<evidence type="ECO:0000256" key="9">
    <source>
        <dbReference type="ARBA" id="ARBA00023150"/>
    </source>
</evidence>
<dbReference type="GO" id="GO:0006777">
    <property type="term" value="P:Mo-molybdopterin cofactor biosynthetic process"/>
    <property type="evidence" value="ECO:0007669"/>
    <property type="project" value="UniProtKB-UniRule"/>
</dbReference>
<name>A0A933S087_RHOPL</name>
<evidence type="ECO:0000256" key="3">
    <source>
        <dbReference type="ARBA" id="ARBA00022691"/>
    </source>
</evidence>